<dbReference type="RefSeq" id="WP_132778550.1">
    <property type="nucleotide sequence ID" value="NZ_SMBZ01000042.1"/>
</dbReference>
<organism evidence="4 5">
    <name type="scientific">Sphingobacterium alimentarium</name>
    <dbReference type="NCBI Taxonomy" id="797292"/>
    <lineage>
        <taxon>Bacteria</taxon>
        <taxon>Pseudomonadati</taxon>
        <taxon>Bacteroidota</taxon>
        <taxon>Sphingobacteriia</taxon>
        <taxon>Sphingobacteriales</taxon>
        <taxon>Sphingobacteriaceae</taxon>
        <taxon>Sphingobacterium</taxon>
    </lineage>
</organism>
<sequence>MRAIWNGAIGFGLVNIPIKVYSATESSTLDLDMLDKKDLRNIRYKRVNEETGKEVAWENIVKGYKIDDKYIVLEDEDFEAASPEKSKIISITQFVKEADIDSALFETPYFLEPQKNGEAAYNLLLKALLKTKMGGIGSFVMREREILALIRPYDNKVLMLNRMRYPEEMRNYTDLNIPTRKAAPKPAELKLAESLIKSLAKPFEPAEYKDTYNEQLLKIIKQKAKGKKVKVTPVKEQDAKASDLMAMLKASLEKGKKSAG</sequence>
<proteinExistence type="inferred from homology"/>
<reference evidence="4 5" key="1">
    <citation type="submission" date="2019-03" db="EMBL/GenBank/DDBJ databases">
        <title>Genomic Encyclopedia of Type Strains, Phase IV (KMG-IV): sequencing the most valuable type-strain genomes for metagenomic binning, comparative biology and taxonomic classification.</title>
        <authorList>
            <person name="Goeker M."/>
        </authorList>
    </citation>
    <scope>NUCLEOTIDE SEQUENCE [LARGE SCALE GENOMIC DNA]</scope>
    <source>
        <strain evidence="4 5">DSM 22362</strain>
    </source>
</reference>
<dbReference type="InterPro" id="IPR009187">
    <property type="entry name" value="Prok_Ku"/>
</dbReference>
<dbReference type="SMART" id="SM00559">
    <property type="entry name" value="Ku78"/>
    <property type="match status" value="1"/>
</dbReference>
<dbReference type="OrthoDB" id="9795084at2"/>
<feature type="domain" description="Ku" evidence="3">
    <location>
        <begin position="52"/>
        <end position="180"/>
    </location>
</feature>
<dbReference type="EMBL" id="SMBZ01000042">
    <property type="protein sequence ID" value="TCV09584.1"/>
    <property type="molecule type" value="Genomic_DNA"/>
</dbReference>
<dbReference type="PIRSF" id="PIRSF006493">
    <property type="entry name" value="Prok_Ku"/>
    <property type="match status" value="1"/>
</dbReference>
<dbReference type="SUPFAM" id="SSF100939">
    <property type="entry name" value="SPOC domain-like"/>
    <property type="match status" value="1"/>
</dbReference>
<keyword evidence="5" id="KW-1185">Reference proteome</keyword>
<dbReference type="PANTHER" id="PTHR41251:SF1">
    <property type="entry name" value="NON-HOMOLOGOUS END JOINING PROTEIN KU"/>
    <property type="match status" value="1"/>
</dbReference>
<evidence type="ECO:0000313" key="5">
    <source>
        <dbReference type="Proteomes" id="UP000295197"/>
    </source>
</evidence>
<dbReference type="AlphaFoldDB" id="A0A4R3VQM2"/>
<keyword evidence="2" id="KW-0234">DNA repair</keyword>
<dbReference type="Gene3D" id="2.40.290.10">
    <property type="match status" value="1"/>
</dbReference>
<keyword evidence="2" id="KW-0233">DNA recombination</keyword>
<dbReference type="Pfam" id="PF02735">
    <property type="entry name" value="Ku"/>
    <property type="match status" value="1"/>
</dbReference>
<evidence type="ECO:0000313" key="4">
    <source>
        <dbReference type="EMBL" id="TCV09584.1"/>
    </source>
</evidence>
<evidence type="ECO:0000256" key="2">
    <source>
        <dbReference type="HAMAP-Rule" id="MF_01875"/>
    </source>
</evidence>
<dbReference type="InterPro" id="IPR016194">
    <property type="entry name" value="SPOC-like_C_dom_sf"/>
</dbReference>
<dbReference type="InterPro" id="IPR006164">
    <property type="entry name" value="DNA_bd_Ku70/Ku80"/>
</dbReference>
<accession>A0A4R3VQM2</accession>
<dbReference type="GO" id="GO:0006303">
    <property type="term" value="P:double-strand break repair via nonhomologous end joining"/>
    <property type="evidence" value="ECO:0007669"/>
    <property type="project" value="UniProtKB-UniRule"/>
</dbReference>
<comment type="subunit">
    <text evidence="2">Homodimer. Interacts with LigD.</text>
</comment>
<dbReference type="Proteomes" id="UP000295197">
    <property type="component" value="Unassembled WGS sequence"/>
</dbReference>
<gene>
    <name evidence="2" type="primary">ku</name>
    <name evidence="4" type="ORF">EDC17_104222</name>
</gene>
<dbReference type="PANTHER" id="PTHR41251">
    <property type="entry name" value="NON-HOMOLOGOUS END JOINING PROTEIN KU"/>
    <property type="match status" value="1"/>
</dbReference>
<dbReference type="GO" id="GO:0003690">
    <property type="term" value="F:double-stranded DNA binding"/>
    <property type="evidence" value="ECO:0007669"/>
    <property type="project" value="UniProtKB-UniRule"/>
</dbReference>
<evidence type="ECO:0000256" key="1">
    <source>
        <dbReference type="ARBA" id="ARBA00023125"/>
    </source>
</evidence>
<dbReference type="GO" id="GO:0006310">
    <property type="term" value="P:DNA recombination"/>
    <property type="evidence" value="ECO:0007669"/>
    <property type="project" value="UniProtKB-KW"/>
</dbReference>
<dbReference type="NCBIfam" id="TIGR02772">
    <property type="entry name" value="Ku_bact"/>
    <property type="match status" value="1"/>
</dbReference>
<protein>
    <recommendedName>
        <fullName evidence="2">Non-homologous end joining protein Ku</fullName>
    </recommendedName>
</protein>
<comment type="caution">
    <text evidence="4">The sequence shown here is derived from an EMBL/GenBank/DDBJ whole genome shotgun (WGS) entry which is preliminary data.</text>
</comment>
<keyword evidence="2" id="KW-0227">DNA damage</keyword>
<keyword evidence="1 2" id="KW-0238">DNA-binding</keyword>
<comment type="function">
    <text evidence="2">With LigD forms a non-homologous end joining (NHEJ) DNA repair enzyme, which repairs dsDNA breaks with reduced fidelity. Binds linear dsDNA with 5'- and 3'- overhangs but not closed circular dsDNA nor ssDNA. Recruits and stimulates the ligase activity of LigD.</text>
</comment>
<evidence type="ECO:0000259" key="3">
    <source>
        <dbReference type="SMART" id="SM00559"/>
    </source>
</evidence>
<comment type="similarity">
    <text evidence="2">Belongs to the prokaryotic Ku family.</text>
</comment>
<name>A0A4R3VQM2_9SPHI</name>
<dbReference type="HAMAP" id="MF_01875">
    <property type="entry name" value="Prokaryotic_Ku"/>
    <property type="match status" value="1"/>
</dbReference>